<comment type="caution">
    <text evidence="2">The sequence shown here is derived from an EMBL/GenBank/DDBJ whole genome shotgun (WGS) entry which is preliminary data.</text>
</comment>
<dbReference type="OrthoDB" id="5296580at2"/>
<dbReference type="Pfam" id="PF04351">
    <property type="entry name" value="PilP"/>
    <property type="match status" value="1"/>
</dbReference>
<organism evidence="2 3">
    <name type="scientific">Thiohalobacter thiocyanaticus</name>
    <dbReference type="NCBI Taxonomy" id="585455"/>
    <lineage>
        <taxon>Bacteria</taxon>
        <taxon>Pseudomonadati</taxon>
        <taxon>Pseudomonadota</taxon>
        <taxon>Gammaproteobacteria</taxon>
        <taxon>Thiohalobacterales</taxon>
        <taxon>Thiohalobacteraceae</taxon>
        <taxon>Thiohalobacter</taxon>
    </lineage>
</organism>
<keyword evidence="3" id="KW-1185">Reference proteome</keyword>
<name>A0A426QJY4_9GAMM</name>
<protein>
    <submittedName>
        <fullName evidence="2">Pilus assembly protein PilP</fullName>
    </submittedName>
</protein>
<dbReference type="InterPro" id="IPR007446">
    <property type="entry name" value="PilP"/>
</dbReference>
<dbReference type="AlphaFoldDB" id="A0A426QJY4"/>
<proteinExistence type="predicted"/>
<feature type="compositionally biased region" description="Basic and acidic residues" evidence="1">
    <location>
        <begin position="79"/>
        <end position="96"/>
    </location>
</feature>
<evidence type="ECO:0000313" key="2">
    <source>
        <dbReference type="EMBL" id="RRQ22079.1"/>
    </source>
</evidence>
<dbReference type="PROSITE" id="PS51257">
    <property type="entry name" value="PROKAR_LIPOPROTEIN"/>
    <property type="match status" value="1"/>
</dbReference>
<evidence type="ECO:0000313" key="3">
    <source>
        <dbReference type="Proteomes" id="UP000287798"/>
    </source>
</evidence>
<reference evidence="2 3" key="1">
    <citation type="journal article" date="2010" name="Int. J. Syst. Evol. Microbiol.">
        <title>Thiohalobacter thiocyanaticus gen. nov., sp. nov., a moderately halophilic, sulfur-oxidizing gammaproteobacterium from hypersaline lakes, that utilizes thiocyanate.</title>
        <authorList>
            <person name="Sorokin D.Y."/>
            <person name="Kovaleva O.L."/>
            <person name="Tourova T.P."/>
            <person name="Muyzer G."/>
        </authorList>
    </citation>
    <scope>NUCLEOTIDE SEQUENCE [LARGE SCALE GENOMIC DNA]</scope>
    <source>
        <strain evidence="2 3">Hrh1</strain>
    </source>
</reference>
<gene>
    <name evidence="2" type="ORF">D6C00_09025</name>
</gene>
<accession>A0A426QJY4</accession>
<dbReference type="Gene3D" id="2.30.30.830">
    <property type="match status" value="1"/>
</dbReference>
<feature type="region of interest" description="Disordered" evidence="1">
    <location>
        <begin position="63"/>
        <end position="96"/>
    </location>
</feature>
<evidence type="ECO:0000256" key="1">
    <source>
        <dbReference type="SAM" id="MobiDB-lite"/>
    </source>
</evidence>
<dbReference type="PIRSF" id="PIRSF016481">
    <property type="entry name" value="Pilus_assembly_PilP"/>
    <property type="match status" value="1"/>
</dbReference>
<dbReference type="EMBL" id="QZMU01000001">
    <property type="protein sequence ID" value="RRQ22079.1"/>
    <property type="molecule type" value="Genomic_DNA"/>
</dbReference>
<sequence length="176" mass="19541">MDRPGRIVWLLSLSAMVASCSGGQTDDLRQYTEEVRARQNTRVEPLPEFKPYETFLYQAGELRSPFRPSAGGAPDDILTESRDNGVRPDSNRPREALESFPLDTLRMVGTLDQGGQSWALVRANDGTIHRVQPGNHLGQNHGKIVNITEYEIELVEIVPDGLGGWIERQASLALSE</sequence>
<dbReference type="Proteomes" id="UP000287798">
    <property type="component" value="Unassembled WGS sequence"/>
</dbReference>